<dbReference type="SUPFAM" id="SSF55729">
    <property type="entry name" value="Acyl-CoA N-acyltransferases (Nat)"/>
    <property type="match status" value="2"/>
</dbReference>
<feature type="domain" description="N-acetyltransferase" evidence="3">
    <location>
        <begin position="174"/>
        <end position="327"/>
    </location>
</feature>
<keyword evidence="1 5" id="KW-0808">Transferase</keyword>
<reference evidence="5 7" key="2">
    <citation type="submission" date="2020-02" db="EMBL/GenBank/DDBJ databases">
        <title>The WGS of Modestobacter muralis DSM 100205.</title>
        <authorList>
            <person name="Jiang Z."/>
        </authorList>
    </citation>
    <scope>NUCLEOTIDE SEQUENCE [LARGE SCALE GENOMIC DNA]</scope>
    <source>
        <strain evidence="5 7">DSM 100205</strain>
    </source>
</reference>
<dbReference type="RefSeq" id="WP_163611018.1">
    <property type="nucleotide sequence ID" value="NZ_JAAGWB010000024.1"/>
</dbReference>
<comment type="caution">
    <text evidence="5">The sequence shown here is derived from an EMBL/GenBank/DDBJ whole genome shotgun (WGS) entry which is preliminary data.</text>
</comment>
<reference evidence="4 6" key="1">
    <citation type="submission" date="2020-01" db="EMBL/GenBank/DDBJ databases">
        <title>the WGS Modestobacter muralis CPCC 204518.</title>
        <authorList>
            <person name="Jiang Z."/>
        </authorList>
    </citation>
    <scope>NUCLEOTIDE SEQUENCE [LARGE SCALE GENOMIC DNA]</scope>
    <source>
        <strain evidence="4 6">DSM 100205</strain>
    </source>
</reference>
<dbReference type="PROSITE" id="PS51186">
    <property type="entry name" value="GNAT"/>
    <property type="match status" value="2"/>
</dbReference>
<protein>
    <submittedName>
        <fullName evidence="5">GNAT family N-acetyltransferase</fullName>
    </submittedName>
</protein>
<dbReference type="GO" id="GO:0016747">
    <property type="term" value="F:acyltransferase activity, transferring groups other than amino-acyl groups"/>
    <property type="evidence" value="ECO:0007669"/>
    <property type="project" value="InterPro"/>
</dbReference>
<evidence type="ECO:0000313" key="4">
    <source>
        <dbReference type="EMBL" id="NEK94443.1"/>
    </source>
</evidence>
<dbReference type="EMBL" id="JAAGWH010000022">
    <property type="protein sequence ID" value="NEK94443.1"/>
    <property type="molecule type" value="Genomic_DNA"/>
</dbReference>
<dbReference type="InterPro" id="IPR000182">
    <property type="entry name" value="GNAT_dom"/>
</dbReference>
<keyword evidence="2" id="KW-0012">Acyltransferase</keyword>
<dbReference type="EMBL" id="JAAGWB010000024">
    <property type="protein sequence ID" value="NEN51331.1"/>
    <property type="molecule type" value="Genomic_DNA"/>
</dbReference>
<evidence type="ECO:0000313" key="6">
    <source>
        <dbReference type="Proteomes" id="UP000468828"/>
    </source>
</evidence>
<dbReference type="Pfam" id="PF00583">
    <property type="entry name" value="Acetyltransf_1"/>
    <property type="match status" value="1"/>
</dbReference>
<proteinExistence type="predicted"/>
<evidence type="ECO:0000256" key="2">
    <source>
        <dbReference type="ARBA" id="ARBA00023315"/>
    </source>
</evidence>
<dbReference type="Gene3D" id="3.40.630.30">
    <property type="match status" value="1"/>
</dbReference>
<dbReference type="PANTHER" id="PTHR43877:SF2">
    <property type="entry name" value="AMINOALKYLPHOSPHONATE N-ACETYLTRANSFERASE-RELATED"/>
    <property type="match status" value="1"/>
</dbReference>
<organism evidence="5 7">
    <name type="scientific">Modestobacter muralis</name>
    <dbReference type="NCBI Taxonomy" id="1608614"/>
    <lineage>
        <taxon>Bacteria</taxon>
        <taxon>Bacillati</taxon>
        <taxon>Actinomycetota</taxon>
        <taxon>Actinomycetes</taxon>
        <taxon>Geodermatophilales</taxon>
        <taxon>Geodermatophilaceae</taxon>
        <taxon>Modestobacter</taxon>
    </lineage>
</organism>
<sequence length="327" mass="35294">MPEPLLPDGLTSTPITAADLPAVAALLAAAEEVDRTGEHYGADDLAEEWVNELVDLPRDSRLLRAGDDVVGFGTVVAPPTFRDAVSVYLDGRVHPGWRGRGVGRALLAWQLERGGQVHAERHPAAPARLTASVPMTMPDAEALVRRAGLTATRWFHTMHRPLTDLPTPRTVAGVELVAFDPARDDEVRRAHNRAFTEHYGSSERDETSWQTTFTGSASFRPDLSVLALVDGAVAAYALAYVWESDTAATGRREAHYGQIGVVPEHRGRGLSKAVIAEALHRAAVRDCRLAGLDVDSENGSGALGLYEGLGFTTVRTRTSWVRELPGS</sequence>
<accession>A0A6P0H6I5</accession>
<dbReference type="AlphaFoldDB" id="A0A6P0H6I5"/>
<keyword evidence="6" id="KW-1185">Reference proteome</keyword>
<feature type="domain" description="N-acetyltransferase" evidence="3">
    <location>
        <begin position="10"/>
        <end position="172"/>
    </location>
</feature>
<evidence type="ECO:0000256" key="1">
    <source>
        <dbReference type="ARBA" id="ARBA00022679"/>
    </source>
</evidence>
<dbReference type="PANTHER" id="PTHR43877">
    <property type="entry name" value="AMINOALKYLPHOSPHONATE N-ACETYLTRANSFERASE-RELATED-RELATED"/>
    <property type="match status" value="1"/>
</dbReference>
<dbReference type="Proteomes" id="UP000468828">
    <property type="component" value="Unassembled WGS sequence"/>
</dbReference>
<evidence type="ECO:0000313" key="7">
    <source>
        <dbReference type="Proteomes" id="UP000471152"/>
    </source>
</evidence>
<dbReference type="InterPro" id="IPR016181">
    <property type="entry name" value="Acyl_CoA_acyltransferase"/>
</dbReference>
<dbReference type="InterPro" id="IPR050832">
    <property type="entry name" value="Bact_Acetyltransf"/>
</dbReference>
<evidence type="ECO:0000313" key="5">
    <source>
        <dbReference type="EMBL" id="NEN51331.1"/>
    </source>
</evidence>
<gene>
    <name evidence="5" type="ORF">G3R41_10355</name>
    <name evidence="4" type="ORF">GCU67_09700</name>
</gene>
<dbReference type="CDD" id="cd04301">
    <property type="entry name" value="NAT_SF"/>
    <property type="match status" value="2"/>
</dbReference>
<name>A0A6P0H6I5_9ACTN</name>
<dbReference type="Proteomes" id="UP000471152">
    <property type="component" value="Unassembled WGS sequence"/>
</dbReference>
<evidence type="ECO:0000259" key="3">
    <source>
        <dbReference type="PROSITE" id="PS51186"/>
    </source>
</evidence>